<proteinExistence type="predicted"/>
<dbReference type="PANTHER" id="PTHR48081">
    <property type="entry name" value="AB HYDROLASE SUPERFAMILY PROTEIN C4A8.06C"/>
    <property type="match status" value="1"/>
</dbReference>
<dbReference type="Pfam" id="PF07859">
    <property type="entry name" value="Abhydrolase_3"/>
    <property type="match status" value="1"/>
</dbReference>
<evidence type="ECO:0000256" key="1">
    <source>
        <dbReference type="ARBA" id="ARBA00022801"/>
    </source>
</evidence>
<dbReference type="InterPro" id="IPR029058">
    <property type="entry name" value="AB_hydrolase_fold"/>
</dbReference>
<sequence length="281" mass="30650">MTAGIGVQDRDWYEREYNPRVAVPELPDILAAWVERSKATHARHPPLADIAYGPHPREVFDLFRAPQARGTVVFIHGGYWRALSKFETSWVADAFLDQGLSVALLNYPLCPDVTLAHIRESALAAFTKLHRDVLNDDERRSVVVTGHSAGGYLAALHLMTDWTARGLPEKPIAGIVSISGVFELLPLLHTSMNEALRLDAAEAERLTLLGQPWVTPAKAAFAVGGLEPDAFHRQSREMAAGWADLAPRGFPVPDTNHFTVLEGLAVPGSALNAAVIEMVGE</sequence>
<name>A0A2V3U1C9_9HYPH</name>
<organism evidence="3 4">
    <name type="scientific">Chelatococcus asaccharovorans</name>
    <dbReference type="NCBI Taxonomy" id="28210"/>
    <lineage>
        <taxon>Bacteria</taxon>
        <taxon>Pseudomonadati</taxon>
        <taxon>Pseudomonadota</taxon>
        <taxon>Alphaproteobacteria</taxon>
        <taxon>Hyphomicrobiales</taxon>
        <taxon>Chelatococcaceae</taxon>
        <taxon>Chelatococcus</taxon>
    </lineage>
</organism>
<keyword evidence="1" id="KW-0378">Hydrolase</keyword>
<evidence type="ECO:0000313" key="4">
    <source>
        <dbReference type="Proteomes" id="UP000248021"/>
    </source>
</evidence>
<dbReference type="GO" id="GO:0016787">
    <property type="term" value="F:hydrolase activity"/>
    <property type="evidence" value="ECO:0007669"/>
    <property type="project" value="UniProtKB-KW"/>
</dbReference>
<dbReference type="InterPro" id="IPR050300">
    <property type="entry name" value="GDXG_lipolytic_enzyme"/>
</dbReference>
<dbReference type="InterPro" id="IPR013094">
    <property type="entry name" value="AB_hydrolase_3"/>
</dbReference>
<accession>A0A2V3U1C9</accession>
<dbReference type="SUPFAM" id="SSF53474">
    <property type="entry name" value="alpha/beta-Hydrolases"/>
    <property type="match status" value="1"/>
</dbReference>
<evidence type="ECO:0000259" key="2">
    <source>
        <dbReference type="Pfam" id="PF07859"/>
    </source>
</evidence>
<dbReference type="EMBL" id="QJJK01000009">
    <property type="protein sequence ID" value="PXW55638.1"/>
    <property type="molecule type" value="Genomic_DNA"/>
</dbReference>
<dbReference type="AlphaFoldDB" id="A0A2V3U1C9"/>
<dbReference type="PANTHER" id="PTHR48081:SF33">
    <property type="entry name" value="KYNURENINE FORMAMIDASE"/>
    <property type="match status" value="1"/>
</dbReference>
<gene>
    <name evidence="3" type="ORF">C7450_10945</name>
</gene>
<keyword evidence="4" id="KW-1185">Reference proteome</keyword>
<dbReference type="Proteomes" id="UP000248021">
    <property type="component" value="Unassembled WGS sequence"/>
</dbReference>
<dbReference type="Gene3D" id="3.40.50.1820">
    <property type="entry name" value="alpha/beta hydrolase"/>
    <property type="match status" value="1"/>
</dbReference>
<reference evidence="3 4" key="1">
    <citation type="submission" date="2018-05" db="EMBL/GenBank/DDBJ databases">
        <title>Genomic Encyclopedia of Type Strains, Phase IV (KMG-IV): sequencing the most valuable type-strain genomes for metagenomic binning, comparative biology and taxonomic classification.</title>
        <authorList>
            <person name="Goeker M."/>
        </authorList>
    </citation>
    <scope>NUCLEOTIDE SEQUENCE [LARGE SCALE GENOMIC DNA]</scope>
    <source>
        <strain evidence="3 4">DSM 6462</strain>
    </source>
</reference>
<comment type="caution">
    <text evidence="3">The sequence shown here is derived from an EMBL/GenBank/DDBJ whole genome shotgun (WGS) entry which is preliminary data.</text>
</comment>
<evidence type="ECO:0000313" key="3">
    <source>
        <dbReference type="EMBL" id="PXW55638.1"/>
    </source>
</evidence>
<feature type="domain" description="Alpha/beta hydrolase fold-3" evidence="2">
    <location>
        <begin position="72"/>
        <end position="192"/>
    </location>
</feature>
<dbReference type="RefSeq" id="WP_170147352.1">
    <property type="nucleotide sequence ID" value="NZ_JAHBRY010000001.1"/>
</dbReference>
<protein>
    <submittedName>
        <fullName evidence="3">Arylformamidase</fullName>
    </submittedName>
</protein>